<protein>
    <submittedName>
        <fullName evidence="2">Uncharacterized protein</fullName>
    </submittedName>
</protein>
<feature type="region of interest" description="Disordered" evidence="1">
    <location>
        <begin position="1"/>
        <end position="48"/>
    </location>
</feature>
<evidence type="ECO:0000313" key="2">
    <source>
        <dbReference type="EMBL" id="KEQ18769.1"/>
    </source>
</evidence>
<name>A0A081NJZ6_9GAMM</name>
<dbReference type="OrthoDB" id="9856599at2"/>
<dbReference type="STRING" id="1137799.GZ78_01370"/>
<organism evidence="2 3">
    <name type="scientific">Endozoicomonas numazuensis</name>
    <dbReference type="NCBI Taxonomy" id="1137799"/>
    <lineage>
        <taxon>Bacteria</taxon>
        <taxon>Pseudomonadati</taxon>
        <taxon>Pseudomonadota</taxon>
        <taxon>Gammaproteobacteria</taxon>
        <taxon>Oceanospirillales</taxon>
        <taxon>Endozoicomonadaceae</taxon>
        <taxon>Endozoicomonas</taxon>
    </lineage>
</organism>
<dbReference type="Proteomes" id="UP000028073">
    <property type="component" value="Unassembled WGS sequence"/>
</dbReference>
<evidence type="ECO:0000256" key="1">
    <source>
        <dbReference type="SAM" id="MobiDB-lite"/>
    </source>
</evidence>
<proteinExistence type="predicted"/>
<reference evidence="2 3" key="1">
    <citation type="submission" date="2014-06" db="EMBL/GenBank/DDBJ databases">
        <title>Whole Genome Sequences of Three Symbiotic Endozoicomonas Bacteria.</title>
        <authorList>
            <person name="Neave M.J."/>
            <person name="Apprill A."/>
            <person name="Voolstra C.R."/>
        </authorList>
    </citation>
    <scope>NUCLEOTIDE SEQUENCE [LARGE SCALE GENOMIC DNA]</scope>
    <source>
        <strain evidence="2 3">DSM 25634</strain>
    </source>
</reference>
<feature type="compositionally biased region" description="Polar residues" evidence="1">
    <location>
        <begin position="182"/>
        <end position="196"/>
    </location>
</feature>
<gene>
    <name evidence="2" type="ORF">GZ78_01370</name>
</gene>
<feature type="region of interest" description="Disordered" evidence="1">
    <location>
        <begin position="177"/>
        <end position="196"/>
    </location>
</feature>
<evidence type="ECO:0000313" key="3">
    <source>
        <dbReference type="Proteomes" id="UP000028073"/>
    </source>
</evidence>
<sequence length="196" mass="22180">MIQPQVSAAKTPRKPQPSRIPRPVAKPKKNPAVTTETQQETTRKKPDHAFMTALSKPHHIPLNTPGAEVADRFQKNIRTVVFGTKDEQKPKAQLKELSSDFLERQKALSKAKKKYEDDLKAPVPRSKNGKVNPETTSRLAQPKHTRTKGEKKAIRDFTQQEFASHAFPNLYLRQDFEKNRPLESQSSRKPGLAASQ</sequence>
<dbReference type="EMBL" id="JOKH01000001">
    <property type="protein sequence ID" value="KEQ18769.1"/>
    <property type="molecule type" value="Genomic_DNA"/>
</dbReference>
<dbReference type="RefSeq" id="WP_034832123.1">
    <property type="nucleotide sequence ID" value="NZ_JOKH01000001.1"/>
</dbReference>
<dbReference type="AlphaFoldDB" id="A0A081NJZ6"/>
<feature type="region of interest" description="Disordered" evidence="1">
    <location>
        <begin position="109"/>
        <end position="152"/>
    </location>
</feature>
<keyword evidence="3" id="KW-1185">Reference proteome</keyword>
<comment type="caution">
    <text evidence="2">The sequence shown here is derived from an EMBL/GenBank/DDBJ whole genome shotgun (WGS) entry which is preliminary data.</text>
</comment>
<accession>A0A081NJZ6</accession>